<name>A0A0E9R592_ANGAN</name>
<evidence type="ECO:0000313" key="1">
    <source>
        <dbReference type="EMBL" id="JAH24311.1"/>
    </source>
</evidence>
<protein>
    <submittedName>
        <fullName evidence="1">Uncharacterized protein</fullName>
    </submittedName>
</protein>
<proteinExistence type="predicted"/>
<dbReference type="EMBL" id="GBXM01084266">
    <property type="protein sequence ID" value="JAH24311.1"/>
    <property type="molecule type" value="Transcribed_RNA"/>
</dbReference>
<sequence>MCTYTAVNATTFHFSVSKKLRKRCMNQLPPITAWKGLYCTIIKRSLFFGSTLWQVAGTAAS</sequence>
<reference evidence="1" key="2">
    <citation type="journal article" date="2015" name="Fish Shellfish Immunol.">
        <title>Early steps in the European eel (Anguilla anguilla)-Vibrio vulnificus interaction in the gills: Role of the RtxA13 toxin.</title>
        <authorList>
            <person name="Callol A."/>
            <person name="Pajuelo D."/>
            <person name="Ebbesson L."/>
            <person name="Teles M."/>
            <person name="MacKenzie S."/>
            <person name="Amaro C."/>
        </authorList>
    </citation>
    <scope>NUCLEOTIDE SEQUENCE</scope>
</reference>
<dbReference type="AlphaFoldDB" id="A0A0E9R592"/>
<accession>A0A0E9R592</accession>
<organism evidence="1">
    <name type="scientific">Anguilla anguilla</name>
    <name type="common">European freshwater eel</name>
    <name type="synonym">Muraena anguilla</name>
    <dbReference type="NCBI Taxonomy" id="7936"/>
    <lineage>
        <taxon>Eukaryota</taxon>
        <taxon>Metazoa</taxon>
        <taxon>Chordata</taxon>
        <taxon>Craniata</taxon>
        <taxon>Vertebrata</taxon>
        <taxon>Euteleostomi</taxon>
        <taxon>Actinopterygii</taxon>
        <taxon>Neopterygii</taxon>
        <taxon>Teleostei</taxon>
        <taxon>Anguilliformes</taxon>
        <taxon>Anguillidae</taxon>
        <taxon>Anguilla</taxon>
    </lineage>
</organism>
<reference evidence="1" key="1">
    <citation type="submission" date="2014-11" db="EMBL/GenBank/DDBJ databases">
        <authorList>
            <person name="Amaro Gonzalez C."/>
        </authorList>
    </citation>
    <scope>NUCLEOTIDE SEQUENCE</scope>
</reference>